<evidence type="ECO:0000313" key="6">
    <source>
        <dbReference type="EMBL" id="NEV67832.1"/>
    </source>
</evidence>
<reference evidence="6" key="2">
    <citation type="journal article" date="2015" name="Genome Announc.">
        <title>Draft Genome Sequence of Filamentous Marine Cyanobacterium Lyngbya confervoides Strain BDU141951.</title>
        <authorList>
            <person name="Chandrababunaidu M.M."/>
            <person name="Sen D."/>
            <person name="Tripathy S."/>
        </authorList>
    </citation>
    <scope>NUCLEOTIDE SEQUENCE</scope>
    <source>
        <strain evidence="6">BDU141951</strain>
    </source>
</reference>
<keyword evidence="2" id="KW-0119">Carbohydrate metabolism</keyword>
<accession>A0A0C1Y8X6</accession>
<keyword evidence="6" id="KW-0378">Hydrolase</keyword>
<reference evidence="6" key="3">
    <citation type="submission" date="2020-02" db="EMBL/GenBank/DDBJ databases">
        <authorList>
            <person name="Sarangi A.N."/>
            <person name="Ghosh S."/>
            <person name="Mukherjee M."/>
            <person name="Tripathy S."/>
        </authorList>
    </citation>
    <scope>NUCLEOTIDE SEQUENCE</scope>
    <source>
        <strain evidence="6">BDU141951</strain>
    </source>
</reference>
<dbReference type="SUPFAM" id="SSF81296">
    <property type="entry name" value="E set domains"/>
    <property type="match status" value="1"/>
</dbReference>
<dbReference type="Pfam" id="PF02927">
    <property type="entry name" value="CelD_N"/>
    <property type="match status" value="1"/>
</dbReference>
<protein>
    <submittedName>
        <fullName evidence="6">Glycoside hydrolase family 9</fullName>
    </submittedName>
</protein>
<dbReference type="EMBL" id="JTHE02000003">
    <property type="protein sequence ID" value="NEV67832.1"/>
    <property type="molecule type" value="Genomic_DNA"/>
</dbReference>
<sequence length="635" mass="70475">MIGLAMLSAMTVIAFGSCSALRSSAVAPPPNILVDQFGYRPSDTKVAVIQQANATAEDAPSLYQHLTDTFQVVNVAAPDVPVYVAAAELWEAGKIHDQSGDRAAWFDFSTVQTPGEYVVKNARTGETSAQFAIAPDVYQDVLKTATRMYYYQRSGFEKAPPHADPRWTDRAAFLGPGQDPEARFVDDKENAALARDMRGGWFDAGDTNKYITFAAQPLHLLLSAYTQNPALWTDDFNIPESGNGIPDLLDEVRYELDWFQRMQDDDGGVFIKLGALEYDAARTPGRDRRPRFYGPKCSSSTIDLASTFAHAAVVFRDFPALQAEAETLEARSLQAWDWFNRNPIQTECDTQEIKAGDADRDPAVQMGGAVLAAVYLSQLRDDPQFHTYVREHYRETRPFDNAMGVLYASSVVDGLVAYSQFPKTPTDFAAQLSADFSALFFDQLSPFFERTLDLDPYRAYMPDGQYHWGSNAVKSNFGNVNDAISAAAATRQQADMYTDQALGYLHYLHGVNPLGMVYLTNMYDVGAEYSANEMFHEWLGRGIYKNALTSPSGPAPGYLTGGPNNRYTGPAEGLAERPIMRAYLDRSDSELYMWEITEPSITYQAPYIRLLSRLSRSPLASQSSTSTVLKRPIVN</sequence>
<dbReference type="InterPro" id="IPR014756">
    <property type="entry name" value="Ig_E-set"/>
</dbReference>
<dbReference type="InterPro" id="IPR001701">
    <property type="entry name" value="Glyco_hydro_9"/>
</dbReference>
<dbReference type="AlphaFoldDB" id="A0A0C1Y8X6"/>
<dbReference type="InterPro" id="IPR008928">
    <property type="entry name" value="6-hairpin_glycosidase_sf"/>
</dbReference>
<evidence type="ECO:0000256" key="2">
    <source>
        <dbReference type="ARBA" id="ARBA00023277"/>
    </source>
</evidence>
<evidence type="ECO:0000256" key="1">
    <source>
        <dbReference type="ARBA" id="ARBA00007072"/>
    </source>
</evidence>
<dbReference type="GO" id="GO:0008810">
    <property type="term" value="F:cellulase activity"/>
    <property type="evidence" value="ECO:0007669"/>
    <property type="project" value="InterPro"/>
</dbReference>
<comment type="caution">
    <text evidence="6">The sequence shown here is derived from an EMBL/GenBank/DDBJ whole genome shotgun (WGS) entry which is preliminary data.</text>
</comment>
<dbReference type="SUPFAM" id="SSF48208">
    <property type="entry name" value="Six-hairpin glycosidases"/>
    <property type="match status" value="1"/>
</dbReference>
<dbReference type="Pfam" id="PF00759">
    <property type="entry name" value="Glyco_hydro_9"/>
    <property type="match status" value="1"/>
</dbReference>
<dbReference type="InterPro" id="IPR012341">
    <property type="entry name" value="6hp_glycosidase-like_sf"/>
</dbReference>
<comment type="similarity">
    <text evidence="1">Belongs to the glycosyl hydrolase 9 (cellulase E) family.</text>
</comment>
<evidence type="ECO:0000256" key="3">
    <source>
        <dbReference type="ARBA" id="ARBA00023326"/>
    </source>
</evidence>
<name>A0A0C1Y8X6_9CYAN</name>
<dbReference type="CDD" id="cd02850">
    <property type="entry name" value="E_set_Cellulase_N"/>
    <property type="match status" value="1"/>
</dbReference>
<keyword evidence="3" id="KW-0624">Polysaccharide degradation</keyword>
<proteinExistence type="inferred from homology"/>
<evidence type="ECO:0000259" key="5">
    <source>
        <dbReference type="Pfam" id="PF02927"/>
    </source>
</evidence>
<dbReference type="GO" id="GO:0000272">
    <property type="term" value="P:polysaccharide catabolic process"/>
    <property type="evidence" value="ECO:0007669"/>
    <property type="project" value="UniProtKB-KW"/>
</dbReference>
<dbReference type="InterPro" id="IPR004197">
    <property type="entry name" value="Cellulase_Ig-like"/>
</dbReference>
<reference evidence="6" key="1">
    <citation type="submission" date="2014-11" db="EMBL/GenBank/DDBJ databases">
        <authorList>
            <person name="Malar M.C."/>
            <person name="Sen D."/>
            <person name="Tripathy S."/>
        </authorList>
    </citation>
    <scope>NUCLEOTIDE SEQUENCE</scope>
    <source>
        <strain evidence="6">BDU141951</strain>
    </source>
</reference>
<dbReference type="InterPro" id="IPR013783">
    <property type="entry name" value="Ig-like_fold"/>
</dbReference>
<organism evidence="6">
    <name type="scientific">Lyngbya confervoides BDU141951</name>
    <dbReference type="NCBI Taxonomy" id="1574623"/>
    <lineage>
        <taxon>Bacteria</taxon>
        <taxon>Bacillati</taxon>
        <taxon>Cyanobacteriota</taxon>
        <taxon>Cyanophyceae</taxon>
        <taxon>Oscillatoriophycideae</taxon>
        <taxon>Oscillatoriales</taxon>
        <taxon>Microcoleaceae</taxon>
        <taxon>Lyngbya</taxon>
    </lineage>
</organism>
<evidence type="ECO:0000259" key="4">
    <source>
        <dbReference type="Pfam" id="PF00759"/>
    </source>
</evidence>
<dbReference type="Gene3D" id="2.60.40.10">
    <property type="entry name" value="Immunoglobulins"/>
    <property type="match status" value="1"/>
</dbReference>
<gene>
    <name evidence="6" type="ORF">QQ91_011970</name>
</gene>
<feature type="domain" description="Cellulase Ig-like" evidence="5">
    <location>
        <begin position="29"/>
        <end position="121"/>
    </location>
</feature>
<dbReference type="Gene3D" id="1.50.10.10">
    <property type="match status" value="1"/>
</dbReference>
<feature type="domain" description="Glycoside hydrolase family 9" evidence="4">
    <location>
        <begin position="138"/>
        <end position="610"/>
    </location>
</feature>